<dbReference type="InterPro" id="IPR050550">
    <property type="entry name" value="SEC23_SEC24_subfamily"/>
</dbReference>
<dbReference type="GO" id="GO:0008270">
    <property type="term" value="F:zinc ion binding"/>
    <property type="evidence" value="ECO:0007669"/>
    <property type="project" value="TreeGrafter"/>
</dbReference>
<dbReference type="SUPFAM" id="SSF81995">
    <property type="entry name" value="beta-sandwich domain of Sec23/24"/>
    <property type="match status" value="1"/>
</dbReference>
<name>A0A0D7AAA7_9AGAR</name>
<dbReference type="OrthoDB" id="2823912at2759"/>
<dbReference type="Proteomes" id="UP000054144">
    <property type="component" value="Unassembled WGS sequence"/>
</dbReference>
<dbReference type="GO" id="GO:0070971">
    <property type="term" value="C:endoplasmic reticulum exit site"/>
    <property type="evidence" value="ECO:0007669"/>
    <property type="project" value="TreeGrafter"/>
</dbReference>
<organism evidence="2 3">
    <name type="scientific">Fistulina hepatica ATCC 64428</name>
    <dbReference type="NCBI Taxonomy" id="1128425"/>
    <lineage>
        <taxon>Eukaryota</taxon>
        <taxon>Fungi</taxon>
        <taxon>Dikarya</taxon>
        <taxon>Basidiomycota</taxon>
        <taxon>Agaricomycotina</taxon>
        <taxon>Agaricomycetes</taxon>
        <taxon>Agaricomycetidae</taxon>
        <taxon>Agaricales</taxon>
        <taxon>Fistulinaceae</taxon>
        <taxon>Fistulina</taxon>
    </lineage>
</organism>
<feature type="domain" description="Sec23/Sec24 beta-sandwich" evidence="1">
    <location>
        <begin position="99"/>
        <end position="160"/>
    </location>
</feature>
<dbReference type="AlphaFoldDB" id="A0A0D7AAA7"/>
<dbReference type="EMBL" id="KN881930">
    <property type="protein sequence ID" value="KIY47620.1"/>
    <property type="molecule type" value="Genomic_DNA"/>
</dbReference>
<evidence type="ECO:0000313" key="3">
    <source>
        <dbReference type="Proteomes" id="UP000054144"/>
    </source>
</evidence>
<sequence>MDLVEAEHSQSLDDAQLVDVMQLVPAFVENWTFDCMCCLASRLPGTPDVHALRCTMSVFNCPVSRMHQNGEIIGECMVGWDGMGPHLSCAGVETDGLMNFFVRSTDLPAMPTIPQDQSYVIEVQIRETITAPFVIFQMAVLHTTCCGERCIHVITQALPTMSNLAKVFTSVNQITLATLFVNKAVERTIMHKLKDVQEMLMQRLTEILVANKTSIDCRYLMLLTSLPAQSLIPYIYSLFYLLHNMVPEAGTIGETGVLIMLQSLPLKLEQLERCIEGALRNLNVLSGQKFEFFQYNF</sequence>
<evidence type="ECO:0000313" key="2">
    <source>
        <dbReference type="EMBL" id="KIY47620.1"/>
    </source>
</evidence>
<keyword evidence="3" id="KW-1185">Reference proteome</keyword>
<reference evidence="2 3" key="1">
    <citation type="journal article" date="2015" name="Fungal Genet. Biol.">
        <title>Evolution of novel wood decay mechanisms in Agaricales revealed by the genome sequences of Fistulina hepatica and Cylindrobasidium torrendii.</title>
        <authorList>
            <person name="Floudas D."/>
            <person name="Held B.W."/>
            <person name="Riley R."/>
            <person name="Nagy L.G."/>
            <person name="Koehler G."/>
            <person name="Ransdell A.S."/>
            <person name="Younus H."/>
            <person name="Chow J."/>
            <person name="Chiniquy J."/>
            <person name="Lipzen A."/>
            <person name="Tritt A."/>
            <person name="Sun H."/>
            <person name="Haridas S."/>
            <person name="LaButti K."/>
            <person name="Ohm R.A."/>
            <person name="Kues U."/>
            <person name="Blanchette R.A."/>
            <person name="Grigoriev I.V."/>
            <person name="Minto R.E."/>
            <person name="Hibbett D.S."/>
        </authorList>
    </citation>
    <scope>NUCLEOTIDE SEQUENCE [LARGE SCALE GENOMIC DNA]</scope>
    <source>
        <strain evidence="2 3">ATCC 64428</strain>
    </source>
</reference>
<evidence type="ECO:0000259" key="1">
    <source>
        <dbReference type="Pfam" id="PF08033"/>
    </source>
</evidence>
<dbReference type="GO" id="GO:0030127">
    <property type="term" value="C:COPII vesicle coat"/>
    <property type="evidence" value="ECO:0007669"/>
    <property type="project" value="TreeGrafter"/>
</dbReference>
<dbReference type="PANTHER" id="PTHR13803">
    <property type="entry name" value="SEC24-RELATED PROTEIN"/>
    <property type="match status" value="1"/>
</dbReference>
<dbReference type="Pfam" id="PF08033">
    <property type="entry name" value="Sec23_BS"/>
    <property type="match status" value="1"/>
</dbReference>
<dbReference type="GO" id="GO:0090110">
    <property type="term" value="P:COPII-coated vesicle cargo loading"/>
    <property type="evidence" value="ECO:0007669"/>
    <property type="project" value="TreeGrafter"/>
</dbReference>
<dbReference type="Gene3D" id="1.20.120.730">
    <property type="entry name" value="Sec23/Sec24 helical domain"/>
    <property type="match status" value="1"/>
</dbReference>
<accession>A0A0D7AAA7</accession>
<dbReference type="GO" id="GO:0000149">
    <property type="term" value="F:SNARE binding"/>
    <property type="evidence" value="ECO:0007669"/>
    <property type="project" value="TreeGrafter"/>
</dbReference>
<dbReference type="Gene3D" id="2.60.40.1670">
    <property type="entry name" value="beta-sandwich domain of Sec23/24"/>
    <property type="match status" value="1"/>
</dbReference>
<dbReference type="PANTHER" id="PTHR13803:SF39">
    <property type="entry name" value="SECRETORY 24AB, ISOFORM A"/>
    <property type="match status" value="1"/>
</dbReference>
<gene>
    <name evidence="2" type="ORF">FISHEDRAFT_59483</name>
</gene>
<proteinExistence type="predicted"/>
<dbReference type="InterPro" id="IPR012990">
    <property type="entry name" value="Beta-sandwich_Sec23_24"/>
</dbReference>
<protein>
    <recommendedName>
        <fullName evidence="1">Sec23/Sec24 beta-sandwich domain-containing protein</fullName>
    </recommendedName>
</protein>